<dbReference type="InterPro" id="IPR036318">
    <property type="entry name" value="FAD-bd_PCMH-like_sf"/>
</dbReference>
<dbReference type="InterPro" id="IPR016169">
    <property type="entry name" value="FAD-bd_PCMH_sub2"/>
</dbReference>
<dbReference type="EMBL" id="SJPK01000015">
    <property type="protein sequence ID" value="TWT56269.1"/>
    <property type="molecule type" value="Genomic_DNA"/>
</dbReference>
<evidence type="ECO:0000256" key="3">
    <source>
        <dbReference type="ARBA" id="ARBA00022827"/>
    </source>
</evidence>
<dbReference type="GO" id="GO:1903457">
    <property type="term" value="P:lactate catabolic process"/>
    <property type="evidence" value="ECO:0007669"/>
    <property type="project" value="TreeGrafter"/>
</dbReference>
<dbReference type="InterPro" id="IPR016166">
    <property type="entry name" value="FAD-bd_PCMH"/>
</dbReference>
<dbReference type="AlphaFoldDB" id="A0A5C5X0Y5"/>
<keyword evidence="6" id="KW-0560">Oxidoreductase</keyword>
<dbReference type="GO" id="GO:0018695">
    <property type="term" value="F:4-cresol dehydrogenase (hydroxylating) activity"/>
    <property type="evidence" value="ECO:0007669"/>
    <property type="project" value="UniProtKB-EC"/>
</dbReference>
<dbReference type="InterPro" id="IPR006094">
    <property type="entry name" value="Oxid_FAD_bind_N"/>
</dbReference>
<dbReference type="PANTHER" id="PTHR11748:SF111">
    <property type="entry name" value="D-LACTATE DEHYDROGENASE, MITOCHONDRIAL-RELATED"/>
    <property type="match status" value="1"/>
</dbReference>
<comment type="caution">
    <text evidence="6">The sequence shown here is derived from an EMBL/GenBank/DDBJ whole genome shotgun (WGS) entry which is preliminary data.</text>
</comment>
<keyword evidence="3" id="KW-0274">FAD</keyword>
<evidence type="ECO:0000256" key="2">
    <source>
        <dbReference type="ARBA" id="ARBA00022630"/>
    </source>
</evidence>
<dbReference type="SUPFAM" id="SSF55103">
    <property type="entry name" value="FAD-linked oxidases, C-terminal domain"/>
    <property type="match status" value="1"/>
</dbReference>
<keyword evidence="2" id="KW-0285">Flavoprotein</keyword>
<dbReference type="PANTHER" id="PTHR11748">
    <property type="entry name" value="D-LACTATE DEHYDROGENASE"/>
    <property type="match status" value="1"/>
</dbReference>
<dbReference type="GO" id="GO:0004458">
    <property type="term" value="F:D-lactate dehydrogenase (cytochrome) activity"/>
    <property type="evidence" value="ECO:0007669"/>
    <property type="project" value="TreeGrafter"/>
</dbReference>
<sequence>MTDASGEGGVDHRRKRTVASPTSDAESFPEMPRAIERWRNLIGSERVITDSERLQSHGQNAIGSVNRASVLLRPPNAQKIPDLVRIAERFRTPLFPISTGRNWGYGASSPAIDGAVVLDLSELQSIEFVDRELGVVDLEPGVTQGMLHQFLCSQGSEWLTPVHGGGPDCSILGNALERGYGLTPTTDHFEALTSLQAVLADGTLYRSAFQVMGAPLIGACHRWGVGPYAEGLFSQGNLGIVTSATFALRRRAEHTEAFFLRIRNEAEFGELVDSLRGILNGLPGIITGVNLMNDRRMLSMSRPYPRDQVAEGEIISDKLCRSMAKEAGISQWTAAGVIHCPRSMRRVIRQHLRQSLPASIGRPIHFNRRRHGVARKALRWTPIPATGITRQLDSIDALLDLADGIPRRVALALAYWLRGQRVDTEAELNPARDGCGLIWYSPLVPMKRDIATRFVTMARHVCTAHGIEPLITLTSLSPRLFDSTVPILFRPEQPGASDRAHACYEALTAGGREMGCLPYRLNNQSAAAVLADADPGHFDIINRLSRHFDPHQLISPERYHPLSIDGGQTR</sequence>
<dbReference type="SUPFAM" id="SSF56176">
    <property type="entry name" value="FAD-binding/transporter-associated domain-like"/>
    <property type="match status" value="1"/>
</dbReference>
<dbReference type="GO" id="GO:0008720">
    <property type="term" value="F:D-lactate dehydrogenase (NAD+) activity"/>
    <property type="evidence" value="ECO:0007669"/>
    <property type="project" value="TreeGrafter"/>
</dbReference>
<dbReference type="Pfam" id="PF01565">
    <property type="entry name" value="FAD_binding_4"/>
    <property type="match status" value="1"/>
</dbReference>
<dbReference type="Gene3D" id="3.40.462.10">
    <property type="entry name" value="FAD-linked oxidases, C-terminal domain"/>
    <property type="match status" value="1"/>
</dbReference>
<reference evidence="6 7" key="1">
    <citation type="submission" date="2019-02" db="EMBL/GenBank/DDBJ databases">
        <title>Deep-cultivation of Planctomycetes and their phenomic and genomic characterization uncovers novel biology.</title>
        <authorList>
            <person name="Wiegand S."/>
            <person name="Jogler M."/>
            <person name="Boedeker C."/>
            <person name="Pinto D."/>
            <person name="Vollmers J."/>
            <person name="Rivas-Marin E."/>
            <person name="Kohn T."/>
            <person name="Peeters S.H."/>
            <person name="Heuer A."/>
            <person name="Rast P."/>
            <person name="Oberbeckmann S."/>
            <person name="Bunk B."/>
            <person name="Jeske O."/>
            <person name="Meyerdierks A."/>
            <person name="Storesund J.E."/>
            <person name="Kallscheuer N."/>
            <person name="Luecker S."/>
            <person name="Lage O.M."/>
            <person name="Pohl T."/>
            <person name="Merkel B.J."/>
            <person name="Hornburger P."/>
            <person name="Mueller R.-W."/>
            <person name="Bruemmer F."/>
            <person name="Labrenz M."/>
            <person name="Spormann A.M."/>
            <person name="Op Den Camp H."/>
            <person name="Overmann J."/>
            <person name="Amann R."/>
            <person name="Jetten M.S.M."/>
            <person name="Mascher T."/>
            <person name="Medema M.H."/>
            <person name="Devos D.P."/>
            <person name="Kaster A.-K."/>
            <person name="Ovreas L."/>
            <person name="Rohde M."/>
            <person name="Galperin M.Y."/>
            <person name="Jogler C."/>
        </authorList>
    </citation>
    <scope>NUCLEOTIDE SEQUENCE [LARGE SCALE GENOMIC DNA]</scope>
    <source>
        <strain evidence="6 7">CA85</strain>
    </source>
</reference>
<feature type="domain" description="FAD-binding PCMH-type" evidence="5">
    <location>
        <begin position="63"/>
        <end position="251"/>
    </location>
</feature>
<dbReference type="EC" id="1.17.9.1" evidence="6"/>
<proteinExistence type="inferred from homology"/>
<dbReference type="OrthoDB" id="9811557at2"/>
<dbReference type="Proteomes" id="UP000318053">
    <property type="component" value="Unassembled WGS sequence"/>
</dbReference>
<gene>
    <name evidence="6" type="primary">pchF</name>
    <name evidence="6" type="ORF">CA85_44510</name>
</gene>
<dbReference type="Gene3D" id="3.30.465.10">
    <property type="match status" value="1"/>
</dbReference>
<name>A0A5C5X0Y5_9BACT</name>
<evidence type="ECO:0000259" key="5">
    <source>
        <dbReference type="PROSITE" id="PS51387"/>
    </source>
</evidence>
<feature type="region of interest" description="Disordered" evidence="4">
    <location>
        <begin position="1"/>
        <end position="29"/>
    </location>
</feature>
<evidence type="ECO:0000313" key="6">
    <source>
        <dbReference type="EMBL" id="TWT56269.1"/>
    </source>
</evidence>
<dbReference type="InterPro" id="IPR016164">
    <property type="entry name" value="FAD-linked_Oxase-like_C"/>
</dbReference>
<evidence type="ECO:0000256" key="4">
    <source>
        <dbReference type="SAM" id="MobiDB-lite"/>
    </source>
</evidence>
<dbReference type="InterPro" id="IPR016167">
    <property type="entry name" value="FAD-bd_PCMH_sub1"/>
</dbReference>
<accession>A0A5C5X0Y5</accession>
<dbReference type="Gene3D" id="3.30.43.10">
    <property type="entry name" value="Uridine Diphospho-n-acetylenolpyruvylglucosamine Reductase, domain 2"/>
    <property type="match status" value="1"/>
</dbReference>
<organism evidence="6 7">
    <name type="scientific">Allorhodopirellula solitaria</name>
    <dbReference type="NCBI Taxonomy" id="2527987"/>
    <lineage>
        <taxon>Bacteria</taxon>
        <taxon>Pseudomonadati</taxon>
        <taxon>Planctomycetota</taxon>
        <taxon>Planctomycetia</taxon>
        <taxon>Pirellulales</taxon>
        <taxon>Pirellulaceae</taxon>
        <taxon>Allorhodopirellula</taxon>
    </lineage>
</organism>
<keyword evidence="7" id="KW-1185">Reference proteome</keyword>
<protein>
    <submittedName>
        <fullName evidence="6">4-cresol dehydrogenase [hydroxylating] flavoprotein subunit</fullName>
        <ecNumber evidence="6">1.17.9.1</ecNumber>
    </submittedName>
</protein>
<dbReference type="InterPro" id="IPR016170">
    <property type="entry name" value="Cytok_DH_C_sf"/>
</dbReference>
<evidence type="ECO:0000313" key="7">
    <source>
        <dbReference type="Proteomes" id="UP000318053"/>
    </source>
</evidence>
<comment type="similarity">
    <text evidence="1">Belongs to the FAD-binding oxidoreductase/transferase type 4 family.</text>
</comment>
<dbReference type="GO" id="GO:0071949">
    <property type="term" value="F:FAD binding"/>
    <property type="evidence" value="ECO:0007669"/>
    <property type="project" value="InterPro"/>
</dbReference>
<evidence type="ECO:0000256" key="1">
    <source>
        <dbReference type="ARBA" id="ARBA00008000"/>
    </source>
</evidence>
<dbReference type="PROSITE" id="PS51387">
    <property type="entry name" value="FAD_PCMH"/>
    <property type="match status" value="1"/>
</dbReference>